<proteinExistence type="predicted"/>
<evidence type="ECO:0000256" key="2">
    <source>
        <dbReference type="SAM" id="SignalP"/>
    </source>
</evidence>
<keyword evidence="4" id="KW-1185">Reference proteome</keyword>
<accession>A0ABP4TAH6</accession>
<keyword evidence="2" id="KW-0732">Signal</keyword>
<keyword evidence="1" id="KW-0472">Membrane</keyword>
<reference evidence="4" key="1">
    <citation type="journal article" date="2019" name="Int. J. Syst. Evol. Microbiol.">
        <title>The Global Catalogue of Microorganisms (GCM) 10K type strain sequencing project: providing services to taxonomists for standard genome sequencing and annotation.</title>
        <authorList>
            <consortium name="The Broad Institute Genomics Platform"/>
            <consortium name="The Broad Institute Genome Sequencing Center for Infectious Disease"/>
            <person name="Wu L."/>
            <person name="Ma J."/>
        </authorList>
    </citation>
    <scope>NUCLEOTIDE SEQUENCE [LARGE SCALE GENOMIC DNA]</scope>
    <source>
        <strain evidence="4">JCM 16001</strain>
    </source>
</reference>
<feature type="chain" id="PRO_5047083728" description="LPXTG cell wall anchor domain-containing protein" evidence="2">
    <location>
        <begin position="31"/>
        <end position="158"/>
    </location>
</feature>
<dbReference type="RefSeq" id="WP_344488822.1">
    <property type="nucleotide sequence ID" value="NZ_BAAAQF010000015.1"/>
</dbReference>
<name>A0ABP4TAH6_9ACTN</name>
<keyword evidence="1" id="KW-0812">Transmembrane</keyword>
<sequence length="158" mass="15503">MRMTQPVRGMLAAIALSAAVVLSSAAPANAAITITLSQTTGTQGTLVGVMASNCDQDATGDVEGTNVSFKLPKNNNNATGTFTVSKEMKPASYTISVTCGSDTATAKFTVTSGAAPATGGGSTASGAATVALWSGAGVVLAAAAGMWLLKRRGGVTTA</sequence>
<dbReference type="EMBL" id="BAAAQF010000015">
    <property type="protein sequence ID" value="GAA1684920.1"/>
    <property type="molecule type" value="Genomic_DNA"/>
</dbReference>
<evidence type="ECO:0000256" key="1">
    <source>
        <dbReference type="SAM" id="Phobius"/>
    </source>
</evidence>
<gene>
    <name evidence="3" type="ORF">GCM10009830_35350</name>
</gene>
<keyword evidence="1" id="KW-1133">Transmembrane helix</keyword>
<comment type="caution">
    <text evidence="3">The sequence shown here is derived from an EMBL/GenBank/DDBJ whole genome shotgun (WGS) entry which is preliminary data.</text>
</comment>
<organism evidence="3 4">
    <name type="scientific">Glycomyces endophyticus</name>
    <dbReference type="NCBI Taxonomy" id="480996"/>
    <lineage>
        <taxon>Bacteria</taxon>
        <taxon>Bacillati</taxon>
        <taxon>Actinomycetota</taxon>
        <taxon>Actinomycetes</taxon>
        <taxon>Glycomycetales</taxon>
        <taxon>Glycomycetaceae</taxon>
        <taxon>Glycomyces</taxon>
    </lineage>
</organism>
<evidence type="ECO:0008006" key="5">
    <source>
        <dbReference type="Google" id="ProtNLM"/>
    </source>
</evidence>
<feature type="signal peptide" evidence="2">
    <location>
        <begin position="1"/>
        <end position="30"/>
    </location>
</feature>
<evidence type="ECO:0000313" key="3">
    <source>
        <dbReference type="EMBL" id="GAA1684920.1"/>
    </source>
</evidence>
<protein>
    <recommendedName>
        <fullName evidence="5">LPXTG cell wall anchor domain-containing protein</fullName>
    </recommendedName>
</protein>
<dbReference type="Proteomes" id="UP001499851">
    <property type="component" value="Unassembled WGS sequence"/>
</dbReference>
<evidence type="ECO:0000313" key="4">
    <source>
        <dbReference type="Proteomes" id="UP001499851"/>
    </source>
</evidence>
<feature type="transmembrane region" description="Helical" evidence="1">
    <location>
        <begin position="130"/>
        <end position="149"/>
    </location>
</feature>